<dbReference type="GeneID" id="113207345"/>
<dbReference type="OrthoDB" id="337581at2759"/>
<dbReference type="PANTHER" id="PTHR10870:SF0">
    <property type="entry name" value="CELL CYCLE CHECKPOINT PROTEIN RAD1"/>
    <property type="match status" value="1"/>
</dbReference>
<dbReference type="KEGG" id="foc:113207345"/>
<protein>
    <submittedName>
        <fullName evidence="7">Cell cycle checkpoint protein RAD1</fullName>
    </submittedName>
</protein>
<organism evidence="6 7">
    <name type="scientific">Frankliniella occidentalis</name>
    <name type="common">Western flower thrips</name>
    <name type="synonym">Euthrips occidentalis</name>
    <dbReference type="NCBI Taxonomy" id="133901"/>
    <lineage>
        <taxon>Eukaryota</taxon>
        <taxon>Metazoa</taxon>
        <taxon>Ecdysozoa</taxon>
        <taxon>Arthropoda</taxon>
        <taxon>Hexapoda</taxon>
        <taxon>Insecta</taxon>
        <taxon>Pterygota</taxon>
        <taxon>Neoptera</taxon>
        <taxon>Paraneoptera</taxon>
        <taxon>Thysanoptera</taxon>
        <taxon>Terebrantia</taxon>
        <taxon>Thripoidea</taxon>
        <taxon>Thripidae</taxon>
        <taxon>Frankliniella</taxon>
    </lineage>
</organism>
<dbReference type="PRINTS" id="PR01246">
    <property type="entry name" value="RAD1REPAIR"/>
</dbReference>
<comment type="similarity">
    <text evidence="2">Belongs to the rad1 family.</text>
</comment>
<name>A0A6J1SG23_FRAOC</name>
<evidence type="ECO:0000256" key="2">
    <source>
        <dbReference type="ARBA" id="ARBA00010991"/>
    </source>
</evidence>
<dbReference type="PRINTS" id="PR01245">
    <property type="entry name" value="RAD1REC1"/>
</dbReference>
<keyword evidence="6" id="KW-1185">Reference proteome</keyword>
<dbReference type="RefSeq" id="XP_026279653.1">
    <property type="nucleotide sequence ID" value="XM_026423868.2"/>
</dbReference>
<dbReference type="Gene3D" id="3.70.10.10">
    <property type="match status" value="1"/>
</dbReference>
<keyword evidence="4" id="KW-0234">DNA repair</keyword>
<dbReference type="InterPro" id="IPR003021">
    <property type="entry name" value="Rad1_Rec1_Rad17"/>
</dbReference>
<dbReference type="Pfam" id="PF02144">
    <property type="entry name" value="Rad1"/>
    <property type="match status" value="1"/>
</dbReference>
<evidence type="ECO:0000256" key="3">
    <source>
        <dbReference type="ARBA" id="ARBA00022763"/>
    </source>
</evidence>
<evidence type="ECO:0000256" key="4">
    <source>
        <dbReference type="ARBA" id="ARBA00023204"/>
    </source>
</evidence>
<accession>A0A6J1SG23</accession>
<evidence type="ECO:0000256" key="1">
    <source>
        <dbReference type="ARBA" id="ARBA00004123"/>
    </source>
</evidence>
<proteinExistence type="inferred from homology"/>
<sequence>MFVQEREKDEDCLLIAKIDNVKNINSVIKALNFSQEAVCFFSKDGLKVTVEIAKCVQASAFIQLDIFQEYSYNDEEQLIFKVDFHTLVECLNMFEASGMNATVDMRVQGVGQPLLLMLEEDGVILDSSIKTQDPGEIADFSFEDDCVINKIILRSEFLKEILDEMDSTSEFIGIELSDNTPFFRFFMSSRLGESEYRVDKTSDMIEFFDCKARTAFRYRFEHLKHTVKAIAVSQKVSMRMDENGLLCFQCMMKMDDGQICFVEFFCIQATNDDGGLAVIEPANEYTLPDPF</sequence>
<evidence type="ECO:0000313" key="7">
    <source>
        <dbReference type="RefSeq" id="XP_026279653.1"/>
    </source>
</evidence>
<dbReference type="Proteomes" id="UP000504606">
    <property type="component" value="Unplaced"/>
</dbReference>
<gene>
    <name evidence="7" type="primary">LOC113207345</name>
</gene>
<dbReference type="InterPro" id="IPR046938">
    <property type="entry name" value="DNA_clamp_sf"/>
</dbReference>
<keyword evidence="5" id="KW-0539">Nucleus</keyword>
<dbReference type="InterPro" id="IPR003011">
    <property type="entry name" value="Cell_cycle_checkpoint_Rad1"/>
</dbReference>
<evidence type="ECO:0000256" key="5">
    <source>
        <dbReference type="ARBA" id="ARBA00023242"/>
    </source>
</evidence>
<dbReference type="SUPFAM" id="SSF55979">
    <property type="entry name" value="DNA clamp"/>
    <property type="match status" value="1"/>
</dbReference>
<dbReference type="GO" id="GO:0030896">
    <property type="term" value="C:checkpoint clamp complex"/>
    <property type="evidence" value="ECO:0007669"/>
    <property type="project" value="TreeGrafter"/>
</dbReference>
<comment type="subcellular location">
    <subcellularLocation>
        <location evidence="1">Nucleus</location>
    </subcellularLocation>
</comment>
<dbReference type="AlphaFoldDB" id="A0A6J1SG23"/>
<dbReference type="GO" id="GO:0006281">
    <property type="term" value="P:DNA repair"/>
    <property type="evidence" value="ECO:0007669"/>
    <property type="project" value="UniProtKB-KW"/>
</dbReference>
<dbReference type="PANTHER" id="PTHR10870">
    <property type="entry name" value="CELL CYCLE CHECKPOINT PROTEIN RAD1"/>
    <property type="match status" value="1"/>
</dbReference>
<dbReference type="CTD" id="5810"/>
<evidence type="ECO:0000313" key="6">
    <source>
        <dbReference type="Proteomes" id="UP000504606"/>
    </source>
</evidence>
<dbReference type="GO" id="GO:0000077">
    <property type="term" value="P:DNA damage checkpoint signaling"/>
    <property type="evidence" value="ECO:0007669"/>
    <property type="project" value="InterPro"/>
</dbReference>
<keyword evidence="3" id="KW-0227">DNA damage</keyword>
<dbReference type="CDD" id="cd00577">
    <property type="entry name" value="PCNA"/>
    <property type="match status" value="1"/>
</dbReference>
<reference evidence="7" key="1">
    <citation type="submission" date="2025-08" db="UniProtKB">
        <authorList>
            <consortium name="RefSeq"/>
        </authorList>
    </citation>
    <scope>IDENTIFICATION</scope>
    <source>
        <tissue evidence="7">Whole organism</tissue>
    </source>
</reference>